<evidence type="ECO:0000256" key="1">
    <source>
        <dbReference type="ARBA" id="ARBA00004123"/>
    </source>
</evidence>
<dbReference type="PANTHER" id="PTHR47338">
    <property type="entry name" value="ZN(II)2CYS6 TRANSCRIPTION FACTOR (EUROFUNG)-RELATED"/>
    <property type="match status" value="1"/>
</dbReference>
<evidence type="ECO:0000256" key="4">
    <source>
        <dbReference type="ARBA" id="ARBA00023163"/>
    </source>
</evidence>
<gene>
    <name evidence="8" type="ORF">M427DRAFT_51975</name>
</gene>
<evidence type="ECO:0000256" key="5">
    <source>
        <dbReference type="ARBA" id="ARBA00023242"/>
    </source>
</evidence>
<keyword evidence="4" id="KW-0804">Transcription</keyword>
<sequence length="719" mass="78398">MQPAIAAPSAPTLLRLRPTCDACVKRKIHCDGSLATPCNRCVRLNVQCVFSPLREPKKRTPRPPRDPGAPTRTSQQGGAQALFSGTGTPASDSSVITFSPAASGTDTATATADMMLSSPELMALLSSSTDHLFSDLAPHDILQGLSVAGPGPADNGLSLLGLHQHSHSHSQAHSPSSLSSFGDSFSFSFPAHAHLHPHPMGLGALQIVAPTSGTSDRIPLELSIFDDLAPLPSPQVLNSLVFSYFSHQMQLNIIHRPSFLASASPNPILLYAALAQAGATHEELDIRQAARRVFYPRLQRLLKAEWETPTLEGVVGMLHGVILAGNWRLWEQSSILMACAATSIRHLRLHSPDLMPRLLANLPEGSDTWVVRETARRVYWLAANMDSNSAASANTPRLLSGEEARMVQLPCPAKEWLSPSLPSSSRTTMPTLGEILTRPDPDDPSLSNAQLFVSSPALYTAFLYLFGRAVDVHRYCATRGWLHFSPPDGTPAKRVKFMMEELEEEIEVWWIRFEMWEKVADKDEASQRTSLTLAWHALWTVLHGPTVSLMPFGFELLVTDAPSRVFPKLRAEDVLEAWCSSKSFLTAVSHAIEASNGVMAYTSQESRFGGLSGGMVAYFLGQVTVILLLPALRMVQAGLDVVDLERRTTTMLNEIRRLESAAGTSVVTLLTALIDQMVKKLGGAQLDNGVWSLFRPDEDDNFGEVLPGEQLERDTVMSS</sequence>
<dbReference type="Proteomes" id="UP000070544">
    <property type="component" value="Unassembled WGS sequence"/>
</dbReference>
<evidence type="ECO:0000313" key="9">
    <source>
        <dbReference type="Proteomes" id="UP000070544"/>
    </source>
</evidence>
<dbReference type="GO" id="GO:0000981">
    <property type="term" value="F:DNA-binding transcription factor activity, RNA polymerase II-specific"/>
    <property type="evidence" value="ECO:0007669"/>
    <property type="project" value="InterPro"/>
</dbReference>
<feature type="compositionally biased region" description="Polar residues" evidence="6">
    <location>
        <begin position="71"/>
        <end position="97"/>
    </location>
</feature>
<reference evidence="8 9" key="1">
    <citation type="journal article" date="2015" name="Genome Biol. Evol.">
        <title>Phylogenomic analyses indicate that early fungi evolved digesting cell walls of algal ancestors of land plants.</title>
        <authorList>
            <person name="Chang Y."/>
            <person name="Wang S."/>
            <person name="Sekimoto S."/>
            <person name="Aerts A.L."/>
            <person name="Choi C."/>
            <person name="Clum A."/>
            <person name="LaButti K.M."/>
            <person name="Lindquist E.A."/>
            <person name="Yee Ngan C."/>
            <person name="Ohm R.A."/>
            <person name="Salamov A.A."/>
            <person name="Grigoriev I.V."/>
            <person name="Spatafora J.W."/>
            <person name="Berbee M.L."/>
        </authorList>
    </citation>
    <scope>NUCLEOTIDE SEQUENCE [LARGE SCALE GENOMIC DNA]</scope>
    <source>
        <strain evidence="8 9">JEL478</strain>
    </source>
</reference>
<dbReference type="InterPro" id="IPR036864">
    <property type="entry name" value="Zn2-C6_fun-type_DNA-bd_sf"/>
</dbReference>
<evidence type="ECO:0000256" key="6">
    <source>
        <dbReference type="SAM" id="MobiDB-lite"/>
    </source>
</evidence>
<keyword evidence="5" id="KW-0539">Nucleus</keyword>
<keyword evidence="9" id="KW-1185">Reference proteome</keyword>
<name>A0A139AWC0_GONPJ</name>
<dbReference type="InterPro" id="IPR050815">
    <property type="entry name" value="TF_fung"/>
</dbReference>
<keyword evidence="2" id="KW-0479">Metal-binding</keyword>
<comment type="subcellular location">
    <subcellularLocation>
        <location evidence="1">Nucleus</location>
    </subcellularLocation>
</comment>
<dbReference type="InterPro" id="IPR001138">
    <property type="entry name" value="Zn2Cys6_DnaBD"/>
</dbReference>
<dbReference type="SUPFAM" id="SSF57701">
    <property type="entry name" value="Zn2/Cys6 DNA-binding domain"/>
    <property type="match status" value="1"/>
</dbReference>
<dbReference type="CDD" id="cd00067">
    <property type="entry name" value="GAL4"/>
    <property type="match status" value="1"/>
</dbReference>
<dbReference type="Gene3D" id="4.10.240.10">
    <property type="entry name" value="Zn(2)-C6 fungal-type DNA-binding domain"/>
    <property type="match status" value="1"/>
</dbReference>
<feature type="domain" description="Zn(2)-C6 fungal-type" evidence="7">
    <location>
        <begin position="19"/>
        <end position="50"/>
    </location>
</feature>
<dbReference type="PANTHER" id="PTHR47338:SF5">
    <property type="entry name" value="ZN(II)2CYS6 TRANSCRIPTION FACTOR (EUROFUNG)"/>
    <property type="match status" value="1"/>
</dbReference>
<proteinExistence type="predicted"/>
<organism evidence="8 9">
    <name type="scientific">Gonapodya prolifera (strain JEL478)</name>
    <name type="common">Monoblepharis prolifera</name>
    <dbReference type="NCBI Taxonomy" id="1344416"/>
    <lineage>
        <taxon>Eukaryota</taxon>
        <taxon>Fungi</taxon>
        <taxon>Fungi incertae sedis</taxon>
        <taxon>Chytridiomycota</taxon>
        <taxon>Chytridiomycota incertae sedis</taxon>
        <taxon>Monoblepharidomycetes</taxon>
        <taxon>Monoblepharidales</taxon>
        <taxon>Gonapodyaceae</taxon>
        <taxon>Gonapodya</taxon>
    </lineage>
</organism>
<evidence type="ECO:0000313" key="8">
    <source>
        <dbReference type="EMBL" id="KXS21041.1"/>
    </source>
</evidence>
<dbReference type="SMART" id="SM00066">
    <property type="entry name" value="GAL4"/>
    <property type="match status" value="1"/>
</dbReference>
<dbReference type="OrthoDB" id="2178288at2759"/>
<dbReference type="PROSITE" id="PS50048">
    <property type="entry name" value="ZN2_CY6_FUNGAL_2"/>
    <property type="match status" value="1"/>
</dbReference>
<dbReference type="EMBL" id="KQ965734">
    <property type="protein sequence ID" value="KXS21041.1"/>
    <property type="molecule type" value="Genomic_DNA"/>
</dbReference>
<dbReference type="CDD" id="cd12148">
    <property type="entry name" value="fungal_TF_MHR"/>
    <property type="match status" value="1"/>
</dbReference>
<evidence type="ECO:0000256" key="3">
    <source>
        <dbReference type="ARBA" id="ARBA00023015"/>
    </source>
</evidence>
<accession>A0A139AWC0</accession>
<dbReference type="Pfam" id="PF00172">
    <property type="entry name" value="Zn_clus"/>
    <property type="match status" value="1"/>
</dbReference>
<evidence type="ECO:0000259" key="7">
    <source>
        <dbReference type="PROSITE" id="PS50048"/>
    </source>
</evidence>
<dbReference type="GO" id="GO:0005634">
    <property type="term" value="C:nucleus"/>
    <property type="evidence" value="ECO:0007669"/>
    <property type="project" value="UniProtKB-SubCell"/>
</dbReference>
<dbReference type="AlphaFoldDB" id="A0A139AWC0"/>
<feature type="region of interest" description="Disordered" evidence="6">
    <location>
        <begin position="54"/>
        <end position="103"/>
    </location>
</feature>
<evidence type="ECO:0000256" key="2">
    <source>
        <dbReference type="ARBA" id="ARBA00022723"/>
    </source>
</evidence>
<protein>
    <recommendedName>
        <fullName evidence="7">Zn(2)-C6 fungal-type domain-containing protein</fullName>
    </recommendedName>
</protein>
<keyword evidence="3" id="KW-0805">Transcription regulation</keyword>
<dbReference type="GO" id="GO:0008270">
    <property type="term" value="F:zinc ion binding"/>
    <property type="evidence" value="ECO:0007669"/>
    <property type="project" value="InterPro"/>
</dbReference>